<gene>
    <name evidence="3" type="ORF">JOF56_006472</name>
</gene>
<sequence length="460" mass="48714">MRRALPLVLAVALMSGTLVTGVAQAAADPAVTPVPANAGKGWPVSGAKGVLDLAARGYVEEEYLLSGRANTYEQVGNWTDDGRWNMKIATADNPYTTRLVVVRPSNPSRFSGTVVAEWLNVSFGVDIPVDFSQSYEHFMRSGDIYVGVTSQKNGADKLKSLDPGRYSSVNISSDALSYDIFSDAARAIRANPQLLGGRTPAVVLGSGHSQSALRMTTYANAVQPVHKVYNGFMIHGRAALAAPIGDGVVGALSAKIRTDLGVPAFILQAETDVVFSSSVRQDTPLVRTWEVAGTAHADQFGLNLYNAANARDKGINNGAATYCDKPVNNMTFRYAENAAFAHLDRWARGGAAPPTAAPITMLFGLIIVRDGDQNALGGVRLPDLDAPVAAYAPNNSGGNVAGACGLLGTTTPFTPDRIRQLYPDHATYVAKFTAAANRALQGGYLLKPDYDEAIARVSKP</sequence>
<feature type="domain" description="Alpha/beta hydrolase" evidence="2">
    <location>
        <begin position="32"/>
        <end position="454"/>
    </location>
</feature>
<name>A0ABS4TNV7_9PSEU</name>
<dbReference type="Pfam" id="PF20091">
    <property type="entry name" value="Abhydrolase_10"/>
    <property type="match status" value="1"/>
</dbReference>
<organism evidence="3 4">
    <name type="scientific">Kibdelosporangium banguiense</name>
    <dbReference type="NCBI Taxonomy" id="1365924"/>
    <lineage>
        <taxon>Bacteria</taxon>
        <taxon>Bacillati</taxon>
        <taxon>Actinomycetota</taxon>
        <taxon>Actinomycetes</taxon>
        <taxon>Pseudonocardiales</taxon>
        <taxon>Pseudonocardiaceae</taxon>
        <taxon>Kibdelosporangium</taxon>
    </lineage>
</organism>
<comment type="caution">
    <text evidence="3">The sequence shown here is derived from an EMBL/GenBank/DDBJ whole genome shotgun (WGS) entry which is preliminary data.</text>
</comment>
<keyword evidence="4" id="KW-1185">Reference proteome</keyword>
<feature type="signal peptide" evidence="1">
    <location>
        <begin position="1"/>
        <end position="25"/>
    </location>
</feature>
<keyword evidence="1" id="KW-0732">Signal</keyword>
<feature type="chain" id="PRO_5045167331" description="Alpha/beta hydrolase domain-containing protein" evidence="1">
    <location>
        <begin position="26"/>
        <end position="460"/>
    </location>
</feature>
<dbReference type="RefSeq" id="WP_209643195.1">
    <property type="nucleotide sequence ID" value="NZ_JAGINW010000001.1"/>
</dbReference>
<accession>A0ABS4TNV7</accession>
<dbReference type="Proteomes" id="UP001519332">
    <property type="component" value="Unassembled WGS sequence"/>
</dbReference>
<proteinExistence type="predicted"/>
<evidence type="ECO:0000313" key="3">
    <source>
        <dbReference type="EMBL" id="MBP2326087.1"/>
    </source>
</evidence>
<evidence type="ECO:0000256" key="1">
    <source>
        <dbReference type="SAM" id="SignalP"/>
    </source>
</evidence>
<dbReference type="EMBL" id="JAGINW010000001">
    <property type="protein sequence ID" value="MBP2326087.1"/>
    <property type="molecule type" value="Genomic_DNA"/>
</dbReference>
<evidence type="ECO:0000259" key="2">
    <source>
        <dbReference type="Pfam" id="PF20091"/>
    </source>
</evidence>
<evidence type="ECO:0000313" key="4">
    <source>
        <dbReference type="Proteomes" id="UP001519332"/>
    </source>
</evidence>
<reference evidence="3 4" key="1">
    <citation type="submission" date="2021-03" db="EMBL/GenBank/DDBJ databases">
        <title>Sequencing the genomes of 1000 actinobacteria strains.</title>
        <authorList>
            <person name="Klenk H.-P."/>
        </authorList>
    </citation>
    <scope>NUCLEOTIDE SEQUENCE [LARGE SCALE GENOMIC DNA]</scope>
    <source>
        <strain evidence="3 4">DSM 46670</strain>
    </source>
</reference>
<protein>
    <recommendedName>
        <fullName evidence="2">Alpha/beta hydrolase domain-containing protein</fullName>
    </recommendedName>
</protein>
<dbReference type="InterPro" id="IPR045394">
    <property type="entry name" value="Abhydrolase_dom"/>
</dbReference>